<feature type="transmembrane region" description="Helical" evidence="9">
    <location>
        <begin position="334"/>
        <end position="353"/>
    </location>
</feature>
<proteinExistence type="inferred from homology"/>
<feature type="transmembrane region" description="Helical" evidence="9">
    <location>
        <begin position="410"/>
        <end position="433"/>
    </location>
</feature>
<comment type="subcellular location">
    <subcellularLocation>
        <location evidence="1">Membrane</location>
        <topology evidence="1">Multi-pass membrane protein</topology>
    </subcellularLocation>
</comment>
<evidence type="ECO:0000256" key="8">
    <source>
        <dbReference type="SAM" id="MobiDB-lite"/>
    </source>
</evidence>
<keyword evidence="7 9" id="KW-0472">Membrane</keyword>
<feature type="domain" description="Amino acid transporter transmembrane" evidence="10">
    <location>
        <begin position="194"/>
        <end position="577"/>
    </location>
</feature>
<dbReference type="GO" id="GO:0005774">
    <property type="term" value="C:vacuolar membrane"/>
    <property type="evidence" value="ECO:0007669"/>
    <property type="project" value="TreeGrafter"/>
</dbReference>
<protein>
    <recommendedName>
        <fullName evidence="10">Amino acid transporter transmembrane domain-containing protein</fullName>
    </recommendedName>
</protein>
<evidence type="ECO:0000313" key="12">
    <source>
        <dbReference type="Proteomes" id="UP000250043"/>
    </source>
</evidence>
<feature type="compositionally biased region" description="Polar residues" evidence="8">
    <location>
        <begin position="155"/>
        <end position="169"/>
    </location>
</feature>
<accession>A0A8E2DV85</accession>
<reference evidence="11 12" key="1">
    <citation type="submission" date="2016-07" db="EMBL/GenBank/DDBJ databases">
        <title>Draft genome of the white-rot fungus Obba rivulosa 3A-2.</title>
        <authorList>
            <consortium name="DOE Joint Genome Institute"/>
            <person name="Miettinen O."/>
            <person name="Riley R."/>
            <person name="Acob R."/>
            <person name="Barry K."/>
            <person name="Cullen D."/>
            <person name="De Vries R."/>
            <person name="Hainaut M."/>
            <person name="Hatakka A."/>
            <person name="Henrissat B."/>
            <person name="Hilden K."/>
            <person name="Kuo R."/>
            <person name="Labutti K."/>
            <person name="Lipzen A."/>
            <person name="Makela M.R."/>
            <person name="Sandor L."/>
            <person name="Spatafora J.W."/>
            <person name="Grigoriev I.V."/>
            <person name="Hibbett D.S."/>
        </authorList>
    </citation>
    <scope>NUCLEOTIDE SEQUENCE [LARGE SCALE GENOMIC DNA]</scope>
    <source>
        <strain evidence="11 12">3A-2</strain>
    </source>
</reference>
<evidence type="ECO:0000256" key="9">
    <source>
        <dbReference type="SAM" id="Phobius"/>
    </source>
</evidence>
<dbReference type="AlphaFoldDB" id="A0A8E2DV85"/>
<evidence type="ECO:0000313" key="11">
    <source>
        <dbReference type="EMBL" id="OCH96489.1"/>
    </source>
</evidence>
<dbReference type="EMBL" id="KV722330">
    <property type="protein sequence ID" value="OCH96489.1"/>
    <property type="molecule type" value="Genomic_DNA"/>
</dbReference>
<evidence type="ECO:0000256" key="2">
    <source>
        <dbReference type="ARBA" id="ARBA00008066"/>
    </source>
</evidence>
<dbReference type="Gene3D" id="1.20.1740.10">
    <property type="entry name" value="Amino acid/polyamine transporter I"/>
    <property type="match status" value="1"/>
</dbReference>
<dbReference type="PANTHER" id="PTHR22950:SF692">
    <property type="entry name" value="TRANSMEMBRANE AMINO ACID TRANSPORTER FAMILY PROTEIN"/>
    <property type="match status" value="1"/>
</dbReference>
<dbReference type="GO" id="GO:0015179">
    <property type="term" value="F:L-amino acid transmembrane transporter activity"/>
    <property type="evidence" value="ECO:0007669"/>
    <property type="project" value="TreeGrafter"/>
</dbReference>
<dbReference type="OrthoDB" id="655540at2759"/>
<feature type="transmembrane region" description="Helical" evidence="9">
    <location>
        <begin position="272"/>
        <end position="295"/>
    </location>
</feature>
<keyword evidence="4 9" id="KW-0812">Transmembrane</keyword>
<keyword evidence="3" id="KW-0813">Transport</keyword>
<feature type="transmembrane region" description="Helical" evidence="9">
    <location>
        <begin position="578"/>
        <end position="600"/>
    </location>
</feature>
<dbReference type="Pfam" id="PF01490">
    <property type="entry name" value="Aa_trans"/>
    <property type="match status" value="1"/>
</dbReference>
<gene>
    <name evidence="11" type="ORF">OBBRIDRAFT_6015</name>
</gene>
<feature type="transmembrane region" description="Helical" evidence="9">
    <location>
        <begin position="373"/>
        <end position="398"/>
    </location>
</feature>
<feature type="transmembrane region" description="Helical" evidence="9">
    <location>
        <begin position="307"/>
        <end position="327"/>
    </location>
</feature>
<comment type="similarity">
    <text evidence="2">Belongs to the amino acid/polyamine transporter 2 family.</text>
</comment>
<keyword evidence="12" id="KW-1185">Reference proteome</keyword>
<sequence>MSSLPAAFNFGSLQSTSSVRDAIASYRRAQEYFSDAVAAPVSSSLDDEGSERDSLNDEEFATGIDEQTVVPQETVFEGMSSLQWDEDLQPGPSRGGRGALASLRQTSQRYALAAESISPTPKAKEQTPLLRKATSTSILERPSAPADRRPEYTRVASSAQSVRTSSQLDLQKKPTVESRRASVTKIVQYDHGGQSTFGQTLFNSIAILFGIGMLSEPLAFAYAGWIGGAILITLYGYITCYTAKLLAHIILADPRLKTYSDIGRKAFGPRSVPFISFMFCLELFTVSVALITLYADSLHAVLPEYSVNTYKLLGLAILIPTVLMPLSVLSYASILGLLSTLLIIAIILIDGFSKPDSPGSLWSPMHTDLSFRSWGELGISFGLFMAGFSGHAVIPSLARDMTDPSQFDVMIDYAFIIASAIYATIGVAGYLMFGNDVSDEFSKDLIKHSVYPSLNSLALWGLVLTPLSKFALATRPLNITLEVILGIDATSRPADDAVNPSAPDVDDNVPSYGKARFALKHALTVMERTVFTLLSTTVSILVPEFGSMMAFLGAFSAFIICVIGPVSAQIALTGRCTLWDAFLLASGVVMASWGTFAAFWSPT</sequence>
<keyword evidence="6 9" id="KW-1133">Transmembrane helix</keyword>
<evidence type="ECO:0000259" key="10">
    <source>
        <dbReference type="Pfam" id="PF01490"/>
    </source>
</evidence>
<name>A0A8E2DV85_9APHY</name>
<evidence type="ECO:0000256" key="3">
    <source>
        <dbReference type="ARBA" id="ARBA00022448"/>
    </source>
</evidence>
<dbReference type="PANTHER" id="PTHR22950">
    <property type="entry name" value="AMINO ACID TRANSPORTER"/>
    <property type="match status" value="1"/>
</dbReference>
<evidence type="ECO:0000256" key="7">
    <source>
        <dbReference type="ARBA" id="ARBA00023136"/>
    </source>
</evidence>
<organism evidence="11 12">
    <name type="scientific">Obba rivulosa</name>
    <dbReference type="NCBI Taxonomy" id="1052685"/>
    <lineage>
        <taxon>Eukaryota</taxon>
        <taxon>Fungi</taxon>
        <taxon>Dikarya</taxon>
        <taxon>Basidiomycota</taxon>
        <taxon>Agaricomycotina</taxon>
        <taxon>Agaricomycetes</taxon>
        <taxon>Polyporales</taxon>
        <taxon>Gelatoporiaceae</taxon>
        <taxon>Obba</taxon>
    </lineage>
</organism>
<evidence type="ECO:0000256" key="4">
    <source>
        <dbReference type="ARBA" id="ARBA00022692"/>
    </source>
</evidence>
<feature type="transmembrane region" description="Helical" evidence="9">
    <location>
        <begin position="201"/>
        <end position="223"/>
    </location>
</feature>
<keyword evidence="5" id="KW-0029">Amino-acid transport</keyword>
<evidence type="ECO:0000256" key="6">
    <source>
        <dbReference type="ARBA" id="ARBA00022989"/>
    </source>
</evidence>
<dbReference type="InterPro" id="IPR013057">
    <property type="entry name" value="AA_transpt_TM"/>
</dbReference>
<evidence type="ECO:0000256" key="5">
    <source>
        <dbReference type="ARBA" id="ARBA00022970"/>
    </source>
</evidence>
<feature type="transmembrane region" description="Helical" evidence="9">
    <location>
        <begin position="229"/>
        <end position="251"/>
    </location>
</feature>
<feature type="region of interest" description="Disordered" evidence="8">
    <location>
        <begin position="114"/>
        <end position="176"/>
    </location>
</feature>
<dbReference type="Proteomes" id="UP000250043">
    <property type="component" value="Unassembled WGS sequence"/>
</dbReference>
<feature type="transmembrane region" description="Helical" evidence="9">
    <location>
        <begin position="548"/>
        <end position="566"/>
    </location>
</feature>
<evidence type="ECO:0000256" key="1">
    <source>
        <dbReference type="ARBA" id="ARBA00004141"/>
    </source>
</evidence>